<evidence type="ECO:0000313" key="2">
    <source>
        <dbReference type="Proteomes" id="UP000193711"/>
    </source>
</evidence>
<name>A0A1X7NLL1_9MICO</name>
<protein>
    <recommendedName>
        <fullName evidence="3">Glycolipid-binding</fullName>
    </recommendedName>
</protein>
<dbReference type="InterPro" id="IPR009467">
    <property type="entry name" value="Glycolipid-bd_prot_put"/>
</dbReference>
<reference evidence="2" key="1">
    <citation type="submission" date="2017-04" db="EMBL/GenBank/DDBJ databases">
        <authorList>
            <person name="Varghese N."/>
            <person name="Submissions S."/>
        </authorList>
    </citation>
    <scope>NUCLEOTIDE SEQUENCE [LARGE SCALE GENOMIC DNA]</scope>
    <source>
        <strain evidence="2">VKM Ac-2121</strain>
    </source>
</reference>
<evidence type="ECO:0008006" key="3">
    <source>
        <dbReference type="Google" id="ProtNLM"/>
    </source>
</evidence>
<dbReference type="AlphaFoldDB" id="A0A1X7NLL1"/>
<organism evidence="1 2">
    <name type="scientific">Rathayibacter oskolensis</name>
    <dbReference type="NCBI Taxonomy" id="1891671"/>
    <lineage>
        <taxon>Bacteria</taxon>
        <taxon>Bacillati</taxon>
        <taxon>Actinomycetota</taxon>
        <taxon>Actinomycetes</taxon>
        <taxon>Micrococcales</taxon>
        <taxon>Microbacteriaceae</taxon>
        <taxon>Rathayibacter</taxon>
    </lineage>
</organism>
<keyword evidence="2" id="KW-1185">Reference proteome</keyword>
<dbReference type="SUPFAM" id="SSF159275">
    <property type="entry name" value="PA1994-like"/>
    <property type="match status" value="1"/>
</dbReference>
<gene>
    <name evidence="1" type="ORF">SAMN06295885_1463</name>
</gene>
<dbReference type="EMBL" id="FXBM01000001">
    <property type="protein sequence ID" value="SMH38199.1"/>
    <property type="molecule type" value="Genomic_DNA"/>
</dbReference>
<sequence length="175" mass="18996">MGFEVAFFAESSGGHRMTGHTTAVEGSSSWSTGYDVALESTWATRSVRATTLGPGGLARLVLIRRSESSWSVNGDVRADLDGCVDADLESSAVTNTLPIHRLDFTPGEPVDVPAAFVRAEDLRVERLEQTYTLVGETCQGIVFHYESSTFGFECELRYDVTGLIVDYPGIAVRHS</sequence>
<accession>A0A1X7NLL1</accession>
<dbReference type="Pfam" id="PF06475">
    <property type="entry name" value="Glycolipid_bind"/>
    <property type="match status" value="1"/>
</dbReference>
<dbReference type="Proteomes" id="UP000193711">
    <property type="component" value="Unassembled WGS sequence"/>
</dbReference>
<proteinExistence type="predicted"/>
<evidence type="ECO:0000313" key="1">
    <source>
        <dbReference type="EMBL" id="SMH38199.1"/>
    </source>
</evidence>